<proteinExistence type="inferred from homology"/>
<dbReference type="PANTHER" id="PTHR12428">
    <property type="entry name" value="OXA1"/>
    <property type="match status" value="1"/>
</dbReference>
<dbReference type="Proteomes" id="UP000295388">
    <property type="component" value="Unassembled WGS sequence"/>
</dbReference>
<dbReference type="PANTHER" id="PTHR12428:SF65">
    <property type="entry name" value="CYTOCHROME C OXIDASE ASSEMBLY PROTEIN COX18, MITOCHONDRIAL"/>
    <property type="match status" value="1"/>
</dbReference>
<dbReference type="AlphaFoldDB" id="A0A4R6K4Y6"/>
<evidence type="ECO:0000259" key="14">
    <source>
        <dbReference type="Pfam" id="PF02096"/>
    </source>
</evidence>
<evidence type="ECO:0000313" key="15">
    <source>
        <dbReference type="EMBL" id="TDO44309.1"/>
    </source>
</evidence>
<name>A0A4R6K4Y6_9ACTN</name>
<dbReference type="GO" id="GO:0051205">
    <property type="term" value="P:protein insertion into membrane"/>
    <property type="evidence" value="ECO:0007669"/>
    <property type="project" value="TreeGrafter"/>
</dbReference>
<evidence type="ECO:0000256" key="7">
    <source>
        <dbReference type="ARBA" id="ARBA00025034"/>
    </source>
</evidence>
<organism evidence="15 16">
    <name type="scientific">Kribbella caucasensis</name>
    <dbReference type="NCBI Taxonomy" id="2512215"/>
    <lineage>
        <taxon>Bacteria</taxon>
        <taxon>Bacillati</taxon>
        <taxon>Actinomycetota</taxon>
        <taxon>Actinomycetes</taxon>
        <taxon>Propionibacteriales</taxon>
        <taxon>Kribbellaceae</taxon>
        <taxon>Kribbella</taxon>
    </lineage>
</organism>
<comment type="subunit">
    <text evidence="8">Interacts with the Sec translocase complex via SecD. Specifically interacts with transmembrane segments of nascent integral membrane proteins during membrane integration.</text>
</comment>
<evidence type="ECO:0000256" key="11">
    <source>
        <dbReference type="ARBA" id="ARBA00033342"/>
    </source>
</evidence>
<dbReference type="GO" id="GO:0005886">
    <property type="term" value="C:plasma membrane"/>
    <property type="evidence" value="ECO:0007669"/>
    <property type="project" value="TreeGrafter"/>
</dbReference>
<gene>
    <name evidence="15" type="ORF">EV643_116121</name>
</gene>
<dbReference type="NCBIfam" id="TIGR03592">
    <property type="entry name" value="yidC_oxa1_cterm"/>
    <property type="match status" value="1"/>
</dbReference>
<evidence type="ECO:0000256" key="1">
    <source>
        <dbReference type="ARBA" id="ARBA00004141"/>
    </source>
</evidence>
<dbReference type="InterPro" id="IPR001708">
    <property type="entry name" value="YidC/ALB3/OXA1/COX18"/>
</dbReference>
<keyword evidence="16" id="KW-1185">Reference proteome</keyword>
<protein>
    <recommendedName>
        <fullName evidence="3">Membrane protein insertase YidC</fullName>
    </recommendedName>
    <alternativeName>
        <fullName evidence="11">Foldase YidC</fullName>
    </alternativeName>
    <alternativeName>
        <fullName evidence="10">Membrane integrase YidC</fullName>
    </alternativeName>
    <alternativeName>
        <fullName evidence="9">Membrane protein YidC</fullName>
    </alternativeName>
</protein>
<comment type="subcellular location">
    <subcellularLocation>
        <location evidence="1 12">Membrane</location>
        <topology evidence="1 12">Multi-pass membrane protein</topology>
    </subcellularLocation>
</comment>
<keyword evidence="6 13" id="KW-0472">Membrane</keyword>
<feature type="domain" description="Membrane insertase YidC/Oxa/ALB C-terminal" evidence="14">
    <location>
        <begin position="33"/>
        <end position="224"/>
    </location>
</feature>
<feature type="transmembrane region" description="Helical" evidence="13">
    <location>
        <begin position="112"/>
        <end position="132"/>
    </location>
</feature>
<dbReference type="RefSeq" id="WP_133803392.1">
    <property type="nucleotide sequence ID" value="NZ_SNWQ01000016.1"/>
</dbReference>
<evidence type="ECO:0000256" key="12">
    <source>
        <dbReference type="RuleBase" id="RU003945"/>
    </source>
</evidence>
<comment type="caution">
    <text evidence="15">The sequence shown here is derived from an EMBL/GenBank/DDBJ whole genome shotgun (WGS) entry which is preliminary data.</text>
</comment>
<dbReference type="OrthoDB" id="9780552at2"/>
<reference evidence="15 16" key="1">
    <citation type="submission" date="2019-03" db="EMBL/GenBank/DDBJ databases">
        <title>Genomic Encyclopedia of Type Strains, Phase III (KMG-III): the genomes of soil and plant-associated and newly described type strains.</title>
        <authorList>
            <person name="Whitman W."/>
        </authorList>
    </citation>
    <scope>NUCLEOTIDE SEQUENCE [LARGE SCALE GENOMIC DNA]</scope>
    <source>
        <strain evidence="15 16">VKM Ac-2527</strain>
    </source>
</reference>
<feature type="transmembrane region" description="Helical" evidence="13">
    <location>
        <begin position="189"/>
        <end position="210"/>
    </location>
</feature>
<evidence type="ECO:0000256" key="5">
    <source>
        <dbReference type="ARBA" id="ARBA00022989"/>
    </source>
</evidence>
<evidence type="ECO:0000256" key="8">
    <source>
        <dbReference type="ARBA" id="ARBA00026028"/>
    </source>
</evidence>
<comment type="similarity">
    <text evidence="2">Belongs to the OXA1/ALB3/YidC family. Type 1 subfamily.</text>
</comment>
<feature type="transmembrane region" description="Helical" evidence="13">
    <location>
        <begin position="30"/>
        <end position="55"/>
    </location>
</feature>
<sequence length="225" mass="24238">MPSFFDAPISAAYTLVSSLASLVEPLTGPYAAAVAIVLCTVAVRLLLLPLSLAALRGERSRTTLLPQIRDLSAKHKDDPERLRREIAELQQSSGTTVQAGCLPMLAQLPFFWLLYTVFSTAIVAGQANQLLAGTVLGAGLGLHWPLIAATPAYVVLAVLLAVVAYFSSRRQVRQLDESAPALSRRLARILPYGTLVTAAFIPLAAGLYLLTTTTWTLLERTVLQR</sequence>
<comment type="function">
    <text evidence="7">Required for the insertion and/or proper folding and/or complex formation of integral membrane proteins into the membrane. Involved in integration of membrane proteins that insert both dependently and independently of the Sec translocase complex, as well as at least some lipoproteins. Aids folding of multispanning membrane proteins.</text>
</comment>
<dbReference type="InterPro" id="IPR028055">
    <property type="entry name" value="YidC/Oxa/ALB_C"/>
</dbReference>
<keyword evidence="4 12" id="KW-0812">Transmembrane</keyword>
<evidence type="ECO:0000256" key="13">
    <source>
        <dbReference type="SAM" id="Phobius"/>
    </source>
</evidence>
<feature type="transmembrane region" description="Helical" evidence="13">
    <location>
        <begin position="144"/>
        <end position="168"/>
    </location>
</feature>
<evidence type="ECO:0000256" key="4">
    <source>
        <dbReference type="ARBA" id="ARBA00022692"/>
    </source>
</evidence>
<dbReference type="GO" id="GO:0032977">
    <property type="term" value="F:membrane insertase activity"/>
    <property type="evidence" value="ECO:0007669"/>
    <property type="project" value="InterPro"/>
</dbReference>
<evidence type="ECO:0000256" key="3">
    <source>
        <dbReference type="ARBA" id="ARBA00015325"/>
    </source>
</evidence>
<evidence type="ECO:0000256" key="10">
    <source>
        <dbReference type="ARBA" id="ARBA00033245"/>
    </source>
</evidence>
<keyword evidence="5 13" id="KW-1133">Transmembrane helix</keyword>
<evidence type="ECO:0000313" key="16">
    <source>
        <dbReference type="Proteomes" id="UP000295388"/>
    </source>
</evidence>
<dbReference type="EMBL" id="SNWQ01000016">
    <property type="protein sequence ID" value="TDO44309.1"/>
    <property type="molecule type" value="Genomic_DNA"/>
</dbReference>
<evidence type="ECO:0000256" key="2">
    <source>
        <dbReference type="ARBA" id="ARBA00010527"/>
    </source>
</evidence>
<evidence type="ECO:0000256" key="6">
    <source>
        <dbReference type="ARBA" id="ARBA00023136"/>
    </source>
</evidence>
<evidence type="ECO:0000256" key="9">
    <source>
        <dbReference type="ARBA" id="ARBA00031538"/>
    </source>
</evidence>
<dbReference type="Pfam" id="PF02096">
    <property type="entry name" value="60KD_IMP"/>
    <property type="match status" value="1"/>
</dbReference>
<accession>A0A4R6K4Y6</accession>